<sequence length="354" mass="41517">MNEQHPWFWRKIRAVISLCRNPSRVMEHYIRPLILKTSIRHIYGSKKIDYAIDELIVLCVVRNGQLYIKSFIEHYLSLGVKHIVFLDNNSTDDTIAIARNYDQVTILQTKCPYRKYEDLMKFYLVNRFSKNKWNIFSDIDELFDYPCSNVISISSLLTHLNNNCYTAVVTQMLDLFSDQSLASLKSKKEDSLQDIYTYYDISNINKERYPYGTASNKDVNWHWGGIRKTLFGSNNCLTKAALVFVDQKISLFANCHQVHNANIADFTCVLLHYPFLSSFYDKVKDAVKTDRYAMSASHEYEMYWKRLEEDPALNIKQETACQLEDVNSLVKKNFLVVSEDYMQWAKKHSKNESE</sequence>
<accession>A0ABT3B1M1</accession>
<name>A0ABT3B1M1_9CYAN</name>
<protein>
    <submittedName>
        <fullName evidence="1">Glycosyltransferase family 2 protein</fullName>
    </submittedName>
</protein>
<evidence type="ECO:0000313" key="2">
    <source>
        <dbReference type="Proteomes" id="UP001526143"/>
    </source>
</evidence>
<dbReference type="Proteomes" id="UP001526143">
    <property type="component" value="Unassembled WGS sequence"/>
</dbReference>
<proteinExistence type="predicted"/>
<gene>
    <name evidence="1" type="ORF">OGM63_17325</name>
</gene>
<dbReference type="RefSeq" id="WP_263746853.1">
    <property type="nucleotide sequence ID" value="NZ_JAOWRF010000250.1"/>
</dbReference>
<keyword evidence="2" id="KW-1185">Reference proteome</keyword>
<comment type="caution">
    <text evidence="1">The sequence shown here is derived from an EMBL/GenBank/DDBJ whole genome shotgun (WGS) entry which is preliminary data.</text>
</comment>
<dbReference type="EMBL" id="JAOWRF010000250">
    <property type="protein sequence ID" value="MCV3215253.1"/>
    <property type="molecule type" value="Genomic_DNA"/>
</dbReference>
<evidence type="ECO:0000313" key="1">
    <source>
        <dbReference type="EMBL" id="MCV3215253.1"/>
    </source>
</evidence>
<reference evidence="1 2" key="1">
    <citation type="submission" date="2022-10" db="EMBL/GenBank/DDBJ databases">
        <title>Identification of biosynthetic pathway for the production of the potent trypsin inhibitor radiosumin.</title>
        <authorList>
            <person name="Fewer D.P."/>
            <person name="Delbaje E."/>
            <person name="Ouyang X."/>
            <person name="Agostino P.D."/>
            <person name="Wahlsten M."/>
            <person name="Jokela J."/>
            <person name="Permi P."/>
            <person name="Haapaniemi E."/>
            <person name="Koistinen H."/>
        </authorList>
    </citation>
    <scope>NUCLEOTIDE SEQUENCE [LARGE SCALE GENOMIC DNA]</scope>
    <source>
        <strain evidence="1 2">NIES-515</strain>
    </source>
</reference>
<dbReference type="Pfam" id="PF13704">
    <property type="entry name" value="Glyco_tranf_2_4"/>
    <property type="match status" value="1"/>
</dbReference>
<dbReference type="InterPro" id="IPR029044">
    <property type="entry name" value="Nucleotide-diphossugar_trans"/>
</dbReference>
<dbReference type="SUPFAM" id="SSF53448">
    <property type="entry name" value="Nucleotide-diphospho-sugar transferases"/>
    <property type="match status" value="1"/>
</dbReference>
<dbReference type="Gene3D" id="3.90.550.10">
    <property type="entry name" value="Spore Coat Polysaccharide Biosynthesis Protein SpsA, Chain A"/>
    <property type="match status" value="1"/>
</dbReference>
<organism evidence="1 2">
    <name type="scientific">Plectonema radiosum NIES-515</name>
    <dbReference type="NCBI Taxonomy" id="2986073"/>
    <lineage>
        <taxon>Bacteria</taxon>
        <taxon>Bacillati</taxon>
        <taxon>Cyanobacteriota</taxon>
        <taxon>Cyanophyceae</taxon>
        <taxon>Oscillatoriophycideae</taxon>
        <taxon>Oscillatoriales</taxon>
        <taxon>Microcoleaceae</taxon>
        <taxon>Plectonema</taxon>
    </lineage>
</organism>